<feature type="coiled-coil region" evidence="1">
    <location>
        <begin position="1024"/>
        <end position="1058"/>
    </location>
</feature>
<feature type="region of interest" description="Disordered" evidence="2">
    <location>
        <begin position="1828"/>
        <end position="1851"/>
    </location>
</feature>
<evidence type="ECO:0000256" key="2">
    <source>
        <dbReference type="SAM" id="MobiDB-lite"/>
    </source>
</evidence>
<proteinExistence type="predicted"/>
<keyword evidence="3" id="KW-0472">Membrane</keyword>
<keyword evidence="3" id="KW-1133">Transmembrane helix</keyword>
<dbReference type="Pfam" id="PF06791">
    <property type="entry name" value="TMP_2"/>
    <property type="match status" value="1"/>
</dbReference>
<feature type="transmembrane region" description="Helical" evidence="3">
    <location>
        <begin position="1008"/>
        <end position="1029"/>
    </location>
</feature>
<evidence type="ECO:0000259" key="4">
    <source>
        <dbReference type="Pfam" id="PF06791"/>
    </source>
</evidence>
<reference evidence="5 6" key="1">
    <citation type="submission" date="2020-10" db="EMBL/GenBank/DDBJ databases">
        <title>Aquamicrobium zhengzhouensis sp. nov., a exopolysaccharide producing bacterium isolated from farmland soil.</title>
        <authorList>
            <person name="Wang X."/>
        </authorList>
    </citation>
    <scope>NUCLEOTIDE SEQUENCE [LARGE SCALE GENOMIC DNA]</scope>
    <source>
        <strain evidence="6">cd-1</strain>
    </source>
</reference>
<evidence type="ECO:0000256" key="3">
    <source>
        <dbReference type="SAM" id="Phobius"/>
    </source>
</evidence>
<dbReference type="InterPro" id="IPR009628">
    <property type="entry name" value="Phage_tape_measure_N"/>
</dbReference>
<dbReference type="EMBL" id="JADGMQ010000008">
    <property type="protein sequence ID" value="MBI1621506.1"/>
    <property type="molecule type" value="Genomic_DNA"/>
</dbReference>
<dbReference type="Gene3D" id="1.20.1170.10">
    <property type="match status" value="1"/>
</dbReference>
<dbReference type="Proteomes" id="UP000601789">
    <property type="component" value="Unassembled WGS sequence"/>
</dbReference>
<sequence>MAKDTVRTLTVRGKEENLDAVANKLRKVGQEAKAAGDGVQKLGPAATEGGRQLGNLDRQLENLDKRLAGAPRAFADFERSSRLLQRGLDAGKVSAAEFSRQMAELQTRLQKTVAPRLGMDIDSSGLRRLIDGQVELDAATRRTVLSVVQSQQQIERAMDAAALEVAEFGTELERLRAKYNPVYAAAKQYDAELKELNRAQQLGAISAKEHASALELLDSRYKQAAFGANALDANSGMAQQQVRNLAFQFQDIGTMMAAGQSPFMLLAQQLPQVTMYGGQLNGVMGALKQTFGSLISPLGLLTAGFVIAGSAAISYFRDTNDEADATADVLRDQENLIQRVADRWGDAIPALKEYAQAIKDAREAADLQIASQIVQNSYLDQVRELLPEVAREMARFQDSMGSLAIFTQPQLELAAQAMYDAYAEAERALRAAEVSLRKNEDASEDLTKANEALAALLKSEAIPATGSMRDAVEKLAEAYELAAERARKLNQQQAIAAAREANRRRFDKAGPRVGEGTLPSLSDTRFNERFGWDTVFNFPDDGAKKNREAERAAERLARAYDRLFSSAQRQIDQMRMEIGLVGEYGVAAEALRFQFELVQEAREQGIELGDKEMQQIKDLTAAYRELAAELATLQALDDIMFDRSLIGLSAGDQEILSFLRQLGIEADSANGQMIAGQMRYNQVLEETQAELEEMHALGKDVFMSILDLLYETGDIGEKLIGIFAGIGKQFARMGMERLWKSLTGEGSSIFDGISGSAKGSFSPVQAAQVGREIGNSIAPAISTSLNDNLQSYAAAIRKIESGSYEGNYGALGPVVAKGSYAGDRAYGAYQVMGKNIGAWTKEVLGVSMSVQQFLGDRSAQDKVFFAKFGQSLDKFGNFADATSVWFSGRPLNRAGNSSDGYNTVPQYVSKAEDALQNYPGIRTGVRDGTIDAAKRLQSPASGAVAAESAPGIFQGENFKNLMGVGAAGLGAFFGGMQSGDPLSGGLSGLMTGIGAGPMVSGLLGVGSMAGAVIGGIGGAILGVIGALIGRSRRKKQELKQAQQELEQQMGAITQLIANATGNFMGQYEKSLMETSDEFAKAIAMATKAKNNKLANELRQAQEEFFERTAENWVRSFEGMIGSLRSGMGFDGEFMAGMDAVEKMRESLVGFVNDAKMFAESGGDLSAYVGAARGNKSVAGIFNPGGLLNPYQEEVLVGDPGGGYQEFKKNEFIDGYLDIAKQMFELGVQVFNKDGGQLYESLDELKKVATDAGLEIDEFNRVTKQLPQIVADAVAQAQEAAIASALASLRGAESFTEMEEAVQKLQGAAAALPSLLEDLGMSAEDAAQAIEESLLVAMDKLQRSLRDDLTRSINDLADSGFLNDLWDAQATFQTRIRDLEALGMPTGLAFQELGLRVRQIASDAELTSDQLIQLAGVFPEVGAAILGAMGIGGAGLSVEDAKAALDEAKSNLRAAYDAEKTSIEQVISRMQSLTKSLKAFLNDIRLDANLSPLSDRQRLDEAQKQFRDLATKALGGDEEALADLERASREYLDQAKAYWASSESYFAIFGEVERIVDEALGVAGAQLSEAERQLAALEKQISHLLNIDDGVKSVADAIADLKQAEAEHVAAQRAHEAYQTLLFERMLAILGAQRAAGPAIDAAAYLQGNPDISTAIGKGYDAGTGSVDIGVIADAHWQDHGRFENRDVGMRPQTQAERYLANNPDVLAGIRAGQTFGSSSSSIEELAKAHWEQHGRFENRAKGFSSGGFTGMLPVNAVAGLVHGQEFVMHAEATRRWRPQFEAMNAGINPFKNDNSAVVGALKQEIGVLTAEVKRLGAIIVMSDQETREEIRKGSDAAREQVSVSRRRASAA</sequence>
<evidence type="ECO:0000256" key="1">
    <source>
        <dbReference type="SAM" id="Coils"/>
    </source>
</evidence>
<evidence type="ECO:0000313" key="5">
    <source>
        <dbReference type="EMBL" id="MBI1621506.1"/>
    </source>
</evidence>
<accession>A0ABS0SFM6</accession>
<keyword evidence="1" id="KW-0175">Coiled coil</keyword>
<dbReference type="PANTHER" id="PTHR34491:SF156">
    <property type="entry name" value="KINESIN MOTOR DOMAIN-CONTAINING PROTEIN"/>
    <property type="match status" value="1"/>
</dbReference>
<dbReference type="RefSeq" id="WP_198476906.1">
    <property type="nucleotide sequence ID" value="NZ_JADGMQ010000008.1"/>
</dbReference>
<dbReference type="PANTHER" id="PTHR34491">
    <property type="entry name" value="A-TYPE INCLUSION PROTEIN, PUTATIVE-RELATED"/>
    <property type="match status" value="1"/>
</dbReference>
<gene>
    <name evidence="5" type="ORF">IOD40_12635</name>
</gene>
<name>A0ABS0SFM6_9HYPH</name>
<evidence type="ECO:0000313" key="6">
    <source>
        <dbReference type="Proteomes" id="UP000601789"/>
    </source>
</evidence>
<feature type="compositionally biased region" description="Basic and acidic residues" evidence="2">
    <location>
        <begin position="1828"/>
        <end position="1838"/>
    </location>
</feature>
<feature type="coiled-coil region" evidence="1">
    <location>
        <begin position="1559"/>
        <end position="1620"/>
    </location>
</feature>
<keyword evidence="3" id="KW-0812">Transmembrane</keyword>
<feature type="coiled-coil region" evidence="1">
    <location>
        <begin position="422"/>
        <end position="492"/>
    </location>
</feature>
<keyword evidence="6" id="KW-1185">Reference proteome</keyword>
<feature type="domain" description="Bacteriophage tail tape measure N-terminal" evidence="4">
    <location>
        <begin position="237"/>
        <end position="382"/>
    </location>
</feature>
<protein>
    <submittedName>
        <fullName evidence="5">Phage tail length tape measure family protein</fullName>
    </submittedName>
</protein>
<organism evidence="5 6">
    <name type="scientific">Aquamicrobium zhengzhouense</name>
    <dbReference type="NCBI Taxonomy" id="2781738"/>
    <lineage>
        <taxon>Bacteria</taxon>
        <taxon>Pseudomonadati</taxon>
        <taxon>Pseudomonadota</taxon>
        <taxon>Alphaproteobacteria</taxon>
        <taxon>Hyphomicrobiales</taxon>
        <taxon>Phyllobacteriaceae</taxon>
        <taxon>Aquamicrobium</taxon>
    </lineage>
</organism>
<comment type="caution">
    <text evidence="5">The sequence shown here is derived from an EMBL/GenBank/DDBJ whole genome shotgun (WGS) entry which is preliminary data.</text>
</comment>